<keyword evidence="1" id="KW-0812">Transmembrane</keyword>
<keyword evidence="1" id="KW-1133">Transmembrane helix</keyword>
<reference evidence="3 4" key="1">
    <citation type="submission" date="2017-12" db="EMBL/GenBank/DDBJ databases">
        <title>Sequencing the genomes of 1000 Actinobacteria strains.</title>
        <authorList>
            <person name="Klenk H.-P."/>
        </authorList>
    </citation>
    <scope>NUCLEOTIDE SEQUENCE [LARGE SCALE GENOMIC DNA]</scope>
    <source>
        <strain evidence="3 4">DSM 45165</strain>
    </source>
</reference>
<organism evidence="3 4">
    <name type="scientific">Amycolatopsis echigonensis</name>
    <dbReference type="NCBI Taxonomy" id="2576905"/>
    <lineage>
        <taxon>Bacteria</taxon>
        <taxon>Bacillati</taxon>
        <taxon>Actinomycetota</taxon>
        <taxon>Actinomycetes</taxon>
        <taxon>Pseudonocardiales</taxon>
        <taxon>Pseudonocardiaceae</taxon>
        <taxon>Amycolatopsis</taxon>
    </lineage>
</organism>
<dbReference type="Proteomes" id="UP000550260">
    <property type="component" value="Unassembled WGS sequence"/>
</dbReference>
<dbReference type="RefSeq" id="WP_037359783.1">
    <property type="nucleotide sequence ID" value="NZ_JACJHR010000014.1"/>
</dbReference>
<accession>A0A2N3WLB4</accession>
<name>A0A2N3WLB4_9PSEU</name>
<protein>
    <submittedName>
        <fullName evidence="3">Uncharacterized protein</fullName>
    </submittedName>
</protein>
<dbReference type="EMBL" id="PJMY01000003">
    <property type="protein sequence ID" value="PKV94642.1"/>
    <property type="molecule type" value="Genomic_DNA"/>
</dbReference>
<accession>A0A8E1VXB6</accession>
<evidence type="ECO:0000313" key="3">
    <source>
        <dbReference type="EMBL" id="PKV94642.1"/>
    </source>
</evidence>
<dbReference type="EMBL" id="JACJHR010000014">
    <property type="protein sequence ID" value="MBB2499902.1"/>
    <property type="molecule type" value="Genomic_DNA"/>
</dbReference>
<reference evidence="2 5" key="2">
    <citation type="submission" date="2020-08" db="EMBL/GenBank/DDBJ databases">
        <title>Amycolatopsis echigonensis JCM 21831.</title>
        <authorList>
            <person name="Tedsree N."/>
            <person name="Kuncharoen N."/>
            <person name="Likhitwitayawuid K."/>
            <person name="Tanasupawat S."/>
        </authorList>
    </citation>
    <scope>NUCLEOTIDE SEQUENCE [LARGE SCALE GENOMIC DNA]</scope>
    <source>
        <strain evidence="2 5">JCM 21831</strain>
    </source>
</reference>
<evidence type="ECO:0000313" key="2">
    <source>
        <dbReference type="EMBL" id="MBB2499902.1"/>
    </source>
</evidence>
<keyword evidence="4" id="KW-1185">Reference proteome</keyword>
<evidence type="ECO:0000256" key="1">
    <source>
        <dbReference type="SAM" id="Phobius"/>
    </source>
</evidence>
<gene>
    <name evidence="3" type="ORF">ATK30_5522</name>
    <name evidence="2" type="ORF">H5411_12295</name>
</gene>
<feature type="transmembrane region" description="Helical" evidence="1">
    <location>
        <begin position="76"/>
        <end position="97"/>
    </location>
</feature>
<dbReference type="AlphaFoldDB" id="A0A2N3WLB4"/>
<comment type="caution">
    <text evidence="3">The sequence shown here is derived from an EMBL/GenBank/DDBJ whole genome shotgun (WGS) entry which is preliminary data.</text>
</comment>
<sequence>MAANRLGGIRQILLLGALALCIAAMHHISLPGGSAHAMAPAAVPAAMADAPIAMADAAPTGSGEEHPGTPGGAHTMLHLCLAVLYAVGALVLALLAFRRHSAAKLPVPAGPRGSPVPGRPPDRRGRLVLASLCVLRT</sequence>
<dbReference type="Proteomes" id="UP000233750">
    <property type="component" value="Unassembled WGS sequence"/>
</dbReference>
<keyword evidence="1" id="KW-0472">Membrane</keyword>
<evidence type="ECO:0000313" key="4">
    <source>
        <dbReference type="Proteomes" id="UP000233750"/>
    </source>
</evidence>
<evidence type="ECO:0000313" key="5">
    <source>
        <dbReference type="Proteomes" id="UP000550260"/>
    </source>
</evidence>
<proteinExistence type="predicted"/>